<dbReference type="Gene3D" id="3.30.70.330">
    <property type="match status" value="2"/>
</dbReference>
<feature type="region of interest" description="Disordered" evidence="5">
    <location>
        <begin position="121"/>
        <end position="175"/>
    </location>
</feature>
<evidence type="ECO:0000313" key="7">
    <source>
        <dbReference type="Proteomes" id="UP000813463"/>
    </source>
</evidence>
<dbReference type="PROSITE" id="PS50102">
    <property type="entry name" value="RRM"/>
    <property type="match status" value="2"/>
</dbReference>
<feature type="compositionally biased region" description="Basic and acidic residues" evidence="5">
    <location>
        <begin position="402"/>
        <end position="412"/>
    </location>
</feature>
<feature type="region of interest" description="Disordered" evidence="5">
    <location>
        <begin position="256"/>
        <end position="314"/>
    </location>
</feature>
<gene>
    <name evidence="8" type="primary">LOC110792789</name>
</gene>
<feature type="compositionally biased region" description="Polar residues" evidence="5">
    <location>
        <begin position="753"/>
        <end position="784"/>
    </location>
</feature>
<feature type="compositionally biased region" description="Basic and acidic residues" evidence="5">
    <location>
        <begin position="1"/>
        <end position="15"/>
    </location>
</feature>
<feature type="compositionally biased region" description="Basic and acidic residues" evidence="5">
    <location>
        <begin position="438"/>
        <end position="451"/>
    </location>
</feature>
<keyword evidence="3" id="KW-0539">Nucleus</keyword>
<dbReference type="Proteomes" id="UP000813463">
    <property type="component" value="Chromosome 4"/>
</dbReference>
<feature type="region of interest" description="Disordered" evidence="5">
    <location>
        <begin position="327"/>
        <end position="415"/>
    </location>
</feature>
<evidence type="ECO:0000256" key="1">
    <source>
        <dbReference type="ARBA" id="ARBA00004123"/>
    </source>
</evidence>
<keyword evidence="2 4" id="KW-0694">RNA-binding</keyword>
<accession>A0A9R0IPP9</accession>
<dbReference type="SMART" id="SM00360">
    <property type="entry name" value="RRM"/>
    <property type="match status" value="2"/>
</dbReference>
<dbReference type="GeneID" id="110792789"/>
<evidence type="ECO:0000256" key="4">
    <source>
        <dbReference type="PROSITE-ProRule" id="PRU00176"/>
    </source>
</evidence>
<evidence type="ECO:0000256" key="2">
    <source>
        <dbReference type="ARBA" id="ARBA00022884"/>
    </source>
</evidence>
<dbReference type="InterPro" id="IPR000504">
    <property type="entry name" value="RRM_dom"/>
</dbReference>
<feature type="compositionally biased region" description="Basic residues" evidence="5">
    <location>
        <begin position="19"/>
        <end position="28"/>
    </location>
</feature>
<dbReference type="InterPro" id="IPR012677">
    <property type="entry name" value="Nucleotide-bd_a/b_plait_sf"/>
</dbReference>
<feature type="compositionally biased region" description="Low complexity" evidence="5">
    <location>
        <begin position="785"/>
        <end position="795"/>
    </location>
</feature>
<name>A0A9R0IPP9_SPIOL</name>
<evidence type="ECO:0000313" key="8">
    <source>
        <dbReference type="RefSeq" id="XP_021853304.2"/>
    </source>
</evidence>
<dbReference type="GO" id="GO:0003723">
    <property type="term" value="F:RNA binding"/>
    <property type="evidence" value="ECO:0000318"/>
    <property type="project" value="GO_Central"/>
</dbReference>
<dbReference type="GO" id="GO:0005634">
    <property type="term" value="C:nucleus"/>
    <property type="evidence" value="ECO:0007669"/>
    <property type="project" value="UniProtKB-SubCell"/>
</dbReference>
<keyword evidence="7" id="KW-1185">Reference proteome</keyword>
<dbReference type="KEGG" id="soe:110792789"/>
<protein>
    <recommendedName>
        <fullName evidence="6">RRM domain-containing protein</fullName>
    </recommendedName>
</protein>
<feature type="compositionally biased region" description="Polar residues" evidence="5">
    <location>
        <begin position="364"/>
        <end position="375"/>
    </location>
</feature>
<reference evidence="8" key="2">
    <citation type="submission" date="2025-08" db="UniProtKB">
        <authorList>
            <consortium name="RefSeq"/>
        </authorList>
    </citation>
    <scope>IDENTIFICATION</scope>
    <source>
        <tissue evidence="8">Leaf</tissue>
    </source>
</reference>
<dbReference type="Pfam" id="PF07744">
    <property type="entry name" value="SPOC"/>
    <property type="match status" value="1"/>
</dbReference>
<feature type="compositionally biased region" description="Basic and acidic residues" evidence="5">
    <location>
        <begin position="335"/>
        <end position="344"/>
    </location>
</feature>
<dbReference type="CDD" id="cd21546">
    <property type="entry name" value="SPOC_FPA-like"/>
    <property type="match status" value="1"/>
</dbReference>
<organism evidence="7 8">
    <name type="scientific">Spinacia oleracea</name>
    <name type="common">Spinach</name>
    <dbReference type="NCBI Taxonomy" id="3562"/>
    <lineage>
        <taxon>Eukaryota</taxon>
        <taxon>Viridiplantae</taxon>
        <taxon>Streptophyta</taxon>
        <taxon>Embryophyta</taxon>
        <taxon>Tracheophyta</taxon>
        <taxon>Spermatophyta</taxon>
        <taxon>Magnoliopsida</taxon>
        <taxon>eudicotyledons</taxon>
        <taxon>Gunneridae</taxon>
        <taxon>Pentapetalae</taxon>
        <taxon>Caryophyllales</taxon>
        <taxon>Chenopodiaceae</taxon>
        <taxon>Chenopodioideae</taxon>
        <taxon>Anserineae</taxon>
        <taxon>Spinacia</taxon>
    </lineage>
</organism>
<feature type="compositionally biased region" description="Basic and acidic residues" evidence="5">
    <location>
        <begin position="381"/>
        <end position="390"/>
    </location>
</feature>
<feature type="domain" description="RRM" evidence="6">
    <location>
        <begin position="50"/>
        <end position="122"/>
    </location>
</feature>
<feature type="compositionally biased region" description="Basic and acidic residues" evidence="5">
    <location>
        <begin position="285"/>
        <end position="310"/>
    </location>
</feature>
<dbReference type="SUPFAM" id="SSF54928">
    <property type="entry name" value="RNA-binding domain, RBD"/>
    <property type="match status" value="2"/>
</dbReference>
<feature type="region of interest" description="Disordered" evidence="5">
    <location>
        <begin position="428"/>
        <end position="499"/>
    </location>
</feature>
<reference evidence="7" key="1">
    <citation type="journal article" date="2021" name="Nat. Commun.">
        <title>Genomic analyses provide insights into spinach domestication and the genetic basis of agronomic traits.</title>
        <authorList>
            <person name="Cai X."/>
            <person name="Sun X."/>
            <person name="Xu C."/>
            <person name="Sun H."/>
            <person name="Wang X."/>
            <person name="Ge C."/>
            <person name="Zhang Z."/>
            <person name="Wang Q."/>
            <person name="Fei Z."/>
            <person name="Jiao C."/>
            <person name="Wang Q."/>
        </authorList>
    </citation>
    <scope>NUCLEOTIDE SEQUENCE [LARGE SCALE GENOMIC DNA]</scope>
    <source>
        <strain evidence="7">cv. Varoflay</strain>
    </source>
</reference>
<comment type="subcellular location">
    <subcellularLocation>
        <location evidence="1">Nucleus</location>
    </subcellularLocation>
</comment>
<dbReference type="InterPro" id="IPR035979">
    <property type="entry name" value="RBD_domain_sf"/>
</dbReference>
<proteinExistence type="predicted"/>
<dbReference type="InterPro" id="IPR012921">
    <property type="entry name" value="SPOC_C"/>
</dbReference>
<feature type="compositionally biased region" description="Polar residues" evidence="5">
    <location>
        <begin position="468"/>
        <end position="481"/>
    </location>
</feature>
<evidence type="ECO:0000259" key="6">
    <source>
        <dbReference type="PROSITE" id="PS50102"/>
    </source>
</evidence>
<dbReference type="CDD" id="cd00590">
    <property type="entry name" value="RRM_SF"/>
    <property type="match status" value="1"/>
</dbReference>
<dbReference type="Pfam" id="PF00076">
    <property type="entry name" value="RRM_1"/>
    <property type="match status" value="2"/>
</dbReference>
<feature type="domain" description="RRM" evidence="6">
    <location>
        <begin position="181"/>
        <end position="255"/>
    </location>
</feature>
<feature type="region of interest" description="Disordered" evidence="5">
    <location>
        <begin position="747"/>
        <end position="824"/>
    </location>
</feature>
<sequence>MSGRVGRDYHSRRDNVQQQHHHPRHQNHHSSSSSRFEESKSGRGKNPPSRHLWVGNLSNHIDQSTLTDEFIRFGDLENIAYHPGRSYAFVNFIREDDAIAALNSLQGFSLGGMPLRIEFAKSDKSSAPPRDELYLPHRDEVQPRNKSSAFPPRESRKRHASPDAYFPDSPRINERGTDHPTEILWIGFPSCLKVDEAILRKAFSPFGDIDKITAFPGRTYAFVQFRHLASACRAKETLQGKLFGNPRVHISFARKENASSAGGRRITGPNAPASPHFKSTVRTGSSDHLRSRRNVRESEDPSMRTPHFPDMEYGDPDIMKFSRLESQWTHTSGSNEDRRFHELGPDVGSPQRRRGYCRSPFRDGNSQFNDFSSQNFRRKNPYPEDPRELPEDTYSYHGGKKMKIDSFPHDELPEYPLHNAEQDKHVFHGFAPEPPLSDESRPPFPYRERLPENPPSYNRSLGDRHDNWGSSHAPPTSSSNPVEWKRSTELHKPGPKEWKWEGTIAKGGTPVCRARCFPVGKVMDFFLPELLDCTARTGLDMLSKHYYQAACSWVVFFVPANDGDMEYYNEFMHYLGEKQRAAVAKLDDRNTLFLVPPSDFSENVLKIPGKLSISGVVLSLEPSSPTLESGPEEYANKGREVVYSHVDTSYSKLQSSSGPSCMAVSYSNLENSGVNNASLQGNIKTSAPSLFSSYGYQPVPMDSTLHAYPVSEGYNNSNSGSVNYDGSIGYEHKLPSLAQGLKRQTPNDIYRSSGFTGNQHENLSSRYTTNQVSSDISPSPFSMLQQQQQQQQQQQSTQTETFTHTNPVGLQGTINAQDDGEADPQKRLQATLQLAAALLQQIQQGKAP</sequence>
<dbReference type="PANTHER" id="PTHR23189">
    <property type="entry name" value="RNA RECOGNITION MOTIF-CONTAINING"/>
    <property type="match status" value="1"/>
</dbReference>
<feature type="compositionally biased region" description="Basic and acidic residues" evidence="5">
    <location>
        <begin position="483"/>
        <end position="499"/>
    </location>
</feature>
<evidence type="ECO:0000256" key="5">
    <source>
        <dbReference type="SAM" id="MobiDB-lite"/>
    </source>
</evidence>
<feature type="compositionally biased region" description="Basic and acidic residues" evidence="5">
    <location>
        <begin position="121"/>
        <end position="143"/>
    </location>
</feature>
<dbReference type="RefSeq" id="XP_021853304.2">
    <property type="nucleotide sequence ID" value="XM_021997612.2"/>
</dbReference>
<evidence type="ECO:0000256" key="3">
    <source>
        <dbReference type="ARBA" id="ARBA00023242"/>
    </source>
</evidence>
<dbReference type="AlphaFoldDB" id="A0A9R0IPP9"/>
<feature type="region of interest" description="Disordered" evidence="5">
    <location>
        <begin position="1"/>
        <end position="55"/>
    </location>
</feature>
<feature type="compositionally biased region" description="Polar residues" evidence="5">
    <location>
        <begin position="796"/>
        <end position="816"/>
    </location>
</feature>